<name>A0A1F5WDN9_9BACT</name>
<dbReference type="PANTHER" id="PTHR33969">
    <property type="entry name" value="SEGREGATION AND CONDENSATION PROTEIN A"/>
    <property type="match status" value="1"/>
</dbReference>
<dbReference type="InterPro" id="IPR003768">
    <property type="entry name" value="ScpA"/>
</dbReference>
<dbReference type="Gene3D" id="1.10.10.580">
    <property type="entry name" value="Structural maintenance of chromosome 1. Chain E"/>
    <property type="match status" value="1"/>
</dbReference>
<sequence length="235" mass="26864">MTYSFKHTEFEGPLDVLLDLIEARRLSITAVSLGKITDEYVVYIKSLSEFPLGEVSNFLVVASTLMLIKSRSLLPGLELEEEEERDIKDLEYRLKLLARIRELAKNIKDGWMRHPMFSREALKGYEFGFIEPKGVTADSLFKSLENLVKSFPKVTELPEKTLEKVISIEEKMIELVGRLTARIKATFHDIVGAKNKLDIIIGFLAVLELVKEGALAVRQDERFGNIEIEKNKNYE</sequence>
<reference evidence="2 3" key="1">
    <citation type="journal article" date="2016" name="Nat. Commun.">
        <title>Thousands of microbial genomes shed light on interconnected biogeochemical processes in an aquifer system.</title>
        <authorList>
            <person name="Anantharaman K."/>
            <person name="Brown C.T."/>
            <person name="Hug L.A."/>
            <person name="Sharon I."/>
            <person name="Castelle C.J."/>
            <person name="Probst A.J."/>
            <person name="Thomas B.C."/>
            <person name="Singh A."/>
            <person name="Wilkins M.J."/>
            <person name="Karaoz U."/>
            <person name="Brodie E.L."/>
            <person name="Williams K.H."/>
            <person name="Hubbard S.S."/>
            <person name="Banfield J.F."/>
        </authorList>
    </citation>
    <scope>NUCLEOTIDE SEQUENCE [LARGE SCALE GENOMIC DNA]</scope>
</reference>
<dbReference type="AlphaFoldDB" id="A0A1F5WDN9"/>
<dbReference type="InterPro" id="IPR023093">
    <property type="entry name" value="ScpA-like_C"/>
</dbReference>
<accession>A0A1F5WDN9</accession>
<protein>
    <recommendedName>
        <fullName evidence="1">Segregation and condensation protein A</fullName>
    </recommendedName>
</protein>
<evidence type="ECO:0000313" key="3">
    <source>
        <dbReference type="Proteomes" id="UP000178276"/>
    </source>
</evidence>
<dbReference type="Gene3D" id="6.10.250.2410">
    <property type="match status" value="1"/>
</dbReference>
<dbReference type="STRING" id="1798331.A2W57_03595"/>
<evidence type="ECO:0000313" key="2">
    <source>
        <dbReference type="EMBL" id="OGF73713.1"/>
    </source>
</evidence>
<dbReference type="PANTHER" id="PTHR33969:SF2">
    <property type="entry name" value="SEGREGATION AND CONDENSATION PROTEIN A"/>
    <property type="match status" value="1"/>
</dbReference>
<evidence type="ECO:0000256" key="1">
    <source>
        <dbReference type="ARBA" id="ARBA00044777"/>
    </source>
</evidence>
<dbReference type="EMBL" id="MFHJ01000029">
    <property type="protein sequence ID" value="OGF73713.1"/>
    <property type="molecule type" value="Genomic_DNA"/>
</dbReference>
<comment type="caution">
    <text evidence="2">The sequence shown here is derived from an EMBL/GenBank/DDBJ whole genome shotgun (WGS) entry which is preliminary data.</text>
</comment>
<proteinExistence type="predicted"/>
<organism evidence="2 3">
    <name type="scientific">Candidatus Giovannonibacteria bacterium RIFCSPHIGHO2_02_43_16</name>
    <dbReference type="NCBI Taxonomy" id="1798331"/>
    <lineage>
        <taxon>Bacteria</taxon>
        <taxon>Candidatus Giovannoniibacteriota</taxon>
    </lineage>
</organism>
<dbReference type="Pfam" id="PF02616">
    <property type="entry name" value="SMC_ScpA"/>
    <property type="match status" value="1"/>
</dbReference>
<gene>
    <name evidence="2" type="ORF">A2W57_03595</name>
</gene>
<dbReference type="Proteomes" id="UP000178276">
    <property type="component" value="Unassembled WGS sequence"/>
</dbReference>